<gene>
    <name evidence="6" type="ORF">DSW25_04475</name>
</gene>
<sequence length="287" mass="31793">MATIKKIKIDTLNQFAVVARERSFSKAAKVLGMQVSTLSRHITALEDALGVKLLLRTTRAVVLTNDGIAYLDRISPLLNELDLATRDVAESKYKMRGVVRIATTAAMADICVVPIIKTLRSDFPDIRIELLLSAEIQDMRAHRVDFAIRAGKLRDSTQIVRKIGEHEFQVYAAPDCAKQTSPRILAYNSQNAKAANPTLMCENYAILRQLAVAGEGHAKMPVAYCQNEERQGLLVRVAPHSPSFFEVFVAYPKGAVLTDRARATMELVIQQAKETAKIERELAMASN</sequence>
<dbReference type="STRING" id="1300350.Z948_982"/>
<name>A0A073IDQ7_9RHOB</name>
<evidence type="ECO:0000256" key="4">
    <source>
        <dbReference type="ARBA" id="ARBA00023163"/>
    </source>
</evidence>
<organism evidence="6 7">
    <name type="scientific">Sulfitobacter donghicola DSW-25 = KCTC 12864 = JCM 14565</name>
    <dbReference type="NCBI Taxonomy" id="1300350"/>
    <lineage>
        <taxon>Bacteria</taxon>
        <taxon>Pseudomonadati</taxon>
        <taxon>Pseudomonadota</taxon>
        <taxon>Alphaproteobacteria</taxon>
        <taxon>Rhodobacterales</taxon>
        <taxon>Roseobacteraceae</taxon>
        <taxon>Sulfitobacter</taxon>
    </lineage>
</organism>
<dbReference type="SUPFAM" id="SSF53850">
    <property type="entry name" value="Periplasmic binding protein-like II"/>
    <property type="match status" value="1"/>
</dbReference>
<dbReference type="InterPro" id="IPR036390">
    <property type="entry name" value="WH_DNA-bd_sf"/>
</dbReference>
<dbReference type="InterPro" id="IPR005119">
    <property type="entry name" value="LysR_subst-bd"/>
</dbReference>
<evidence type="ECO:0000259" key="5">
    <source>
        <dbReference type="PROSITE" id="PS50931"/>
    </source>
</evidence>
<dbReference type="Proteomes" id="UP000027734">
    <property type="component" value="Unassembled WGS sequence"/>
</dbReference>
<feature type="domain" description="HTH lysR-type" evidence="5">
    <location>
        <begin position="7"/>
        <end position="64"/>
    </location>
</feature>
<evidence type="ECO:0000313" key="7">
    <source>
        <dbReference type="Proteomes" id="UP000027734"/>
    </source>
</evidence>
<evidence type="ECO:0000313" key="6">
    <source>
        <dbReference type="EMBL" id="KEJ87879.1"/>
    </source>
</evidence>
<protein>
    <recommendedName>
        <fullName evidence="5">HTH lysR-type domain-containing protein</fullName>
    </recommendedName>
</protein>
<accession>A0A073IDQ7</accession>
<dbReference type="Pfam" id="PF00126">
    <property type="entry name" value="HTH_1"/>
    <property type="match status" value="1"/>
</dbReference>
<dbReference type="Pfam" id="PF03466">
    <property type="entry name" value="LysR_substrate"/>
    <property type="match status" value="2"/>
</dbReference>
<evidence type="ECO:0000256" key="2">
    <source>
        <dbReference type="ARBA" id="ARBA00023015"/>
    </source>
</evidence>
<dbReference type="SUPFAM" id="SSF46785">
    <property type="entry name" value="Winged helix' DNA-binding domain"/>
    <property type="match status" value="1"/>
</dbReference>
<dbReference type="Gene3D" id="1.10.10.10">
    <property type="entry name" value="Winged helix-like DNA-binding domain superfamily/Winged helix DNA-binding domain"/>
    <property type="match status" value="1"/>
</dbReference>
<keyword evidence="7" id="KW-1185">Reference proteome</keyword>
<dbReference type="RefSeq" id="WP_025058431.1">
    <property type="nucleotide sequence ID" value="NZ_JAMC01000012.1"/>
</dbReference>
<dbReference type="GO" id="GO:0003677">
    <property type="term" value="F:DNA binding"/>
    <property type="evidence" value="ECO:0007669"/>
    <property type="project" value="UniProtKB-KW"/>
</dbReference>
<keyword evidence="3" id="KW-0238">DNA-binding</keyword>
<dbReference type="PROSITE" id="PS50931">
    <property type="entry name" value="HTH_LYSR"/>
    <property type="match status" value="1"/>
</dbReference>
<reference evidence="6 7" key="1">
    <citation type="submission" date="2014-01" db="EMBL/GenBank/DDBJ databases">
        <title>Sulfitobacter donghicola JCM 14565 Genome Sequencing.</title>
        <authorList>
            <person name="Lai Q."/>
            <person name="Hong Z."/>
        </authorList>
    </citation>
    <scope>NUCLEOTIDE SEQUENCE [LARGE SCALE GENOMIC DNA]</scope>
    <source>
        <strain evidence="6 7">JCM 14565</strain>
    </source>
</reference>
<comment type="caution">
    <text evidence="6">The sequence shown here is derived from an EMBL/GenBank/DDBJ whole genome shotgun (WGS) entry which is preliminary data.</text>
</comment>
<evidence type="ECO:0000256" key="1">
    <source>
        <dbReference type="ARBA" id="ARBA00009437"/>
    </source>
</evidence>
<dbReference type="EMBL" id="JAMC01000012">
    <property type="protein sequence ID" value="KEJ87879.1"/>
    <property type="molecule type" value="Genomic_DNA"/>
</dbReference>
<dbReference type="eggNOG" id="COG0583">
    <property type="taxonomic scope" value="Bacteria"/>
</dbReference>
<dbReference type="InterPro" id="IPR058163">
    <property type="entry name" value="LysR-type_TF_proteobact-type"/>
</dbReference>
<dbReference type="PANTHER" id="PTHR30537">
    <property type="entry name" value="HTH-TYPE TRANSCRIPTIONAL REGULATOR"/>
    <property type="match status" value="1"/>
</dbReference>
<dbReference type="OrthoDB" id="9813056at2"/>
<dbReference type="InterPro" id="IPR036388">
    <property type="entry name" value="WH-like_DNA-bd_sf"/>
</dbReference>
<dbReference type="InterPro" id="IPR000847">
    <property type="entry name" value="LysR_HTH_N"/>
</dbReference>
<dbReference type="FunFam" id="1.10.10.10:FF:000001">
    <property type="entry name" value="LysR family transcriptional regulator"/>
    <property type="match status" value="1"/>
</dbReference>
<comment type="similarity">
    <text evidence="1">Belongs to the LysR transcriptional regulatory family.</text>
</comment>
<keyword evidence="4" id="KW-0804">Transcription</keyword>
<proteinExistence type="inferred from homology"/>
<dbReference type="GO" id="GO:0003700">
    <property type="term" value="F:DNA-binding transcription factor activity"/>
    <property type="evidence" value="ECO:0007669"/>
    <property type="project" value="InterPro"/>
</dbReference>
<keyword evidence="2" id="KW-0805">Transcription regulation</keyword>
<dbReference type="PANTHER" id="PTHR30537:SF5">
    <property type="entry name" value="HTH-TYPE TRANSCRIPTIONAL ACTIVATOR TTDR-RELATED"/>
    <property type="match status" value="1"/>
</dbReference>
<dbReference type="AlphaFoldDB" id="A0A073IDQ7"/>
<evidence type="ECO:0000256" key="3">
    <source>
        <dbReference type="ARBA" id="ARBA00023125"/>
    </source>
</evidence>
<dbReference type="Gene3D" id="3.40.190.290">
    <property type="match status" value="2"/>
</dbReference>